<comment type="caution">
    <text evidence="1">The sequence shown here is derived from an EMBL/GenBank/DDBJ whole genome shotgun (WGS) entry which is preliminary data.</text>
</comment>
<reference evidence="1 2" key="1">
    <citation type="journal article" date="2019" name="Int. J. Syst. Evol. Microbiol.">
        <title>The Global Catalogue of Microorganisms (GCM) 10K type strain sequencing project: providing services to taxonomists for standard genome sequencing and annotation.</title>
        <authorList>
            <consortium name="The Broad Institute Genomics Platform"/>
            <consortium name="The Broad Institute Genome Sequencing Center for Infectious Disease"/>
            <person name="Wu L."/>
            <person name="Ma J."/>
        </authorList>
    </citation>
    <scope>NUCLEOTIDE SEQUENCE [LARGE SCALE GENOMIC DNA]</scope>
    <source>
        <strain evidence="1 2">RDMS1</strain>
    </source>
</reference>
<proteinExistence type="predicted"/>
<name>A0ABD5YN05_9EURY</name>
<dbReference type="Proteomes" id="UP001596417">
    <property type="component" value="Unassembled WGS sequence"/>
</dbReference>
<evidence type="ECO:0000313" key="1">
    <source>
        <dbReference type="EMBL" id="MFC7190626.1"/>
    </source>
</evidence>
<keyword evidence="2" id="KW-1185">Reference proteome</keyword>
<evidence type="ECO:0000313" key="2">
    <source>
        <dbReference type="Proteomes" id="UP001596417"/>
    </source>
</evidence>
<protein>
    <recommendedName>
        <fullName evidence="3">Nudix hydrolase domain-containing protein</fullName>
    </recommendedName>
</protein>
<accession>A0ABD5YN05</accession>
<evidence type="ECO:0008006" key="3">
    <source>
        <dbReference type="Google" id="ProtNLM"/>
    </source>
</evidence>
<dbReference type="AlphaFoldDB" id="A0ABD5YN05"/>
<dbReference type="EMBL" id="JBHTAX010000001">
    <property type="protein sequence ID" value="MFC7190626.1"/>
    <property type="molecule type" value="Genomic_DNA"/>
</dbReference>
<dbReference type="RefSeq" id="WP_264556007.1">
    <property type="nucleotide sequence ID" value="NZ_CP109979.1"/>
</dbReference>
<sequence>METGRSQERVTSALSTLNAVYDSFSVHQTSMSVDRDTYEHVAQHCERGVIEADVKVRHDKGVLVLETDGVRRMPHGPIEAGNESIEAGARRLVKDLTGVTCDIIDLASANIVGIHDTSGPDREPVYRLSALFEAIYKTGELDECATWHTTKPPLVTHCER</sequence>
<dbReference type="GeneID" id="76200260"/>
<gene>
    <name evidence="1" type="ORF">ACFQL7_12770</name>
</gene>
<organism evidence="1 2">
    <name type="scientific">Halocatena marina</name>
    <dbReference type="NCBI Taxonomy" id="2934937"/>
    <lineage>
        <taxon>Archaea</taxon>
        <taxon>Methanobacteriati</taxon>
        <taxon>Methanobacteriota</taxon>
        <taxon>Stenosarchaea group</taxon>
        <taxon>Halobacteria</taxon>
        <taxon>Halobacteriales</taxon>
        <taxon>Natronomonadaceae</taxon>
        <taxon>Halocatena</taxon>
    </lineage>
</organism>